<protein>
    <recommendedName>
        <fullName evidence="13">Cytochrome P450</fullName>
    </recommendedName>
</protein>
<sequence length="556" mass="62878">MSTFLSLHYYFIVNHHLFSLAPPRMLQTAYTSYPWLLDFSNPKDGLFRVVLSFVMVIFAISLWHLWSVKKSKKIVAQLPPGPRGLPIVGYLPFLGTDNLHLSFTELAATYGPIFKLWLGNKLCVVISSPELAKEVVRDHDVTFSERDPPIAAQVASFGCNDIAFDSYSNPRWKNKRKVLATELLTNARLNASYGLRREQVMNGLKVAYENVGKPIDIGKWTYLVALNVAISMILGGELPGEKGASIEGNLKEKSSESMVLMGKPNVSDIFPAIARFDIQGIERGMRKINQQFNGLIESVIEVAIDKEKDKKSSEQKLGFLELLLHLERNNDEDNASTLTMDEVKGILVDILVGGTDTATTMVEWTMAELMQHPEIMEKVKKELSDVVGVNNTVEEFHLSNLSYLNAVIKETFRLHPALPLLVPRCPALSVQLNGYTIPKGSRLFINMWCIYRNPRIWENPLEFRPERFLNDPDNSNYYGNDFRFMPFGSGRRKCPGIPLAEKLLFFILASLLHSFEWRLPHGTVLDMSGKFGIVMKKKKPLLLIPTPKLTNLDTIY</sequence>
<keyword evidence="4 8" id="KW-0479">Metal-binding</keyword>
<keyword evidence="3 8" id="KW-0349">Heme</keyword>
<dbReference type="InterPro" id="IPR036396">
    <property type="entry name" value="Cyt_P450_sf"/>
</dbReference>
<evidence type="ECO:0000313" key="12">
    <source>
        <dbReference type="Proteomes" id="UP000828251"/>
    </source>
</evidence>
<dbReference type="Pfam" id="PF00067">
    <property type="entry name" value="p450"/>
    <property type="match status" value="1"/>
</dbReference>
<evidence type="ECO:0000256" key="3">
    <source>
        <dbReference type="ARBA" id="ARBA00022617"/>
    </source>
</evidence>
<dbReference type="EMBL" id="JAIQCV010000003">
    <property type="protein sequence ID" value="KAH1115595.1"/>
    <property type="molecule type" value="Genomic_DNA"/>
</dbReference>
<dbReference type="OrthoDB" id="2789670at2759"/>
<dbReference type="GO" id="GO:0004497">
    <property type="term" value="F:monooxygenase activity"/>
    <property type="evidence" value="ECO:0007669"/>
    <property type="project" value="UniProtKB-KW"/>
</dbReference>
<dbReference type="PROSITE" id="PS00086">
    <property type="entry name" value="CYTOCHROME_P450"/>
    <property type="match status" value="1"/>
</dbReference>
<dbReference type="AlphaFoldDB" id="A0A9D3WB95"/>
<organism evidence="11 12">
    <name type="scientific">Gossypium stocksii</name>
    <dbReference type="NCBI Taxonomy" id="47602"/>
    <lineage>
        <taxon>Eukaryota</taxon>
        <taxon>Viridiplantae</taxon>
        <taxon>Streptophyta</taxon>
        <taxon>Embryophyta</taxon>
        <taxon>Tracheophyta</taxon>
        <taxon>Spermatophyta</taxon>
        <taxon>Magnoliopsida</taxon>
        <taxon>eudicotyledons</taxon>
        <taxon>Gunneridae</taxon>
        <taxon>Pentapetalae</taxon>
        <taxon>rosids</taxon>
        <taxon>malvids</taxon>
        <taxon>Malvales</taxon>
        <taxon>Malvaceae</taxon>
        <taxon>Malvoideae</taxon>
        <taxon>Gossypium</taxon>
    </lineage>
</organism>
<keyword evidence="10" id="KW-0472">Membrane</keyword>
<dbReference type="PANTHER" id="PTHR47951">
    <property type="entry name" value="OS08G0547900 PROTEIN"/>
    <property type="match status" value="1"/>
</dbReference>
<proteinExistence type="inferred from homology"/>
<evidence type="ECO:0000256" key="2">
    <source>
        <dbReference type="ARBA" id="ARBA00010617"/>
    </source>
</evidence>
<evidence type="ECO:0000256" key="5">
    <source>
        <dbReference type="ARBA" id="ARBA00023002"/>
    </source>
</evidence>
<dbReference type="PRINTS" id="PR00385">
    <property type="entry name" value="P450"/>
</dbReference>
<evidence type="ECO:0000256" key="6">
    <source>
        <dbReference type="ARBA" id="ARBA00023004"/>
    </source>
</evidence>
<evidence type="ECO:0000256" key="10">
    <source>
        <dbReference type="SAM" id="Phobius"/>
    </source>
</evidence>
<dbReference type="InterPro" id="IPR001128">
    <property type="entry name" value="Cyt_P450"/>
</dbReference>
<dbReference type="Gene3D" id="1.10.630.10">
    <property type="entry name" value="Cytochrome P450"/>
    <property type="match status" value="1"/>
</dbReference>
<accession>A0A9D3WB95</accession>
<keyword evidence="10" id="KW-0812">Transmembrane</keyword>
<dbReference type="Proteomes" id="UP000828251">
    <property type="component" value="Unassembled WGS sequence"/>
</dbReference>
<name>A0A9D3WB95_9ROSI</name>
<dbReference type="GO" id="GO:0020037">
    <property type="term" value="F:heme binding"/>
    <property type="evidence" value="ECO:0007669"/>
    <property type="project" value="InterPro"/>
</dbReference>
<evidence type="ECO:0000256" key="1">
    <source>
        <dbReference type="ARBA" id="ARBA00001971"/>
    </source>
</evidence>
<dbReference type="PRINTS" id="PR00463">
    <property type="entry name" value="EP450I"/>
</dbReference>
<dbReference type="FunFam" id="1.10.630.10:FF:000126">
    <property type="entry name" value="Predicted protein"/>
    <property type="match status" value="1"/>
</dbReference>
<dbReference type="GO" id="GO:0016705">
    <property type="term" value="F:oxidoreductase activity, acting on paired donors, with incorporation or reduction of molecular oxygen"/>
    <property type="evidence" value="ECO:0007669"/>
    <property type="project" value="InterPro"/>
</dbReference>
<dbReference type="InterPro" id="IPR017972">
    <property type="entry name" value="Cyt_P450_CS"/>
</dbReference>
<evidence type="ECO:0000313" key="11">
    <source>
        <dbReference type="EMBL" id="KAH1115595.1"/>
    </source>
</evidence>
<keyword evidence="12" id="KW-1185">Reference proteome</keyword>
<dbReference type="GO" id="GO:0005506">
    <property type="term" value="F:iron ion binding"/>
    <property type="evidence" value="ECO:0007669"/>
    <property type="project" value="InterPro"/>
</dbReference>
<keyword evidence="5 9" id="KW-0560">Oxidoreductase</keyword>
<feature type="transmembrane region" description="Helical" evidence="10">
    <location>
        <begin position="45"/>
        <end position="66"/>
    </location>
</feature>
<evidence type="ECO:0008006" key="13">
    <source>
        <dbReference type="Google" id="ProtNLM"/>
    </source>
</evidence>
<keyword evidence="10" id="KW-1133">Transmembrane helix</keyword>
<evidence type="ECO:0000256" key="7">
    <source>
        <dbReference type="ARBA" id="ARBA00023033"/>
    </source>
</evidence>
<feature type="binding site" description="axial binding residue" evidence="8">
    <location>
        <position position="494"/>
    </location>
    <ligand>
        <name>heme</name>
        <dbReference type="ChEBI" id="CHEBI:30413"/>
    </ligand>
    <ligandPart>
        <name>Fe</name>
        <dbReference type="ChEBI" id="CHEBI:18248"/>
    </ligandPart>
</feature>
<dbReference type="PANTHER" id="PTHR47951:SF7">
    <property type="entry name" value="FLAVONOID 3',5'-HYDROXYLASE-LIKE ISOFORM X1"/>
    <property type="match status" value="1"/>
</dbReference>
<dbReference type="InterPro" id="IPR002401">
    <property type="entry name" value="Cyt_P450_E_grp-I"/>
</dbReference>
<evidence type="ECO:0000256" key="8">
    <source>
        <dbReference type="PIRSR" id="PIRSR602401-1"/>
    </source>
</evidence>
<reference evidence="11 12" key="1">
    <citation type="journal article" date="2021" name="Plant Biotechnol. J.">
        <title>Multi-omics assisted identification of the key and species-specific regulatory components of drought-tolerant mechanisms in Gossypium stocksii.</title>
        <authorList>
            <person name="Yu D."/>
            <person name="Ke L."/>
            <person name="Zhang D."/>
            <person name="Wu Y."/>
            <person name="Sun Y."/>
            <person name="Mei J."/>
            <person name="Sun J."/>
            <person name="Sun Y."/>
        </authorList>
    </citation>
    <scope>NUCLEOTIDE SEQUENCE [LARGE SCALE GENOMIC DNA]</scope>
    <source>
        <strain evidence="12">cv. E1</strain>
        <tissue evidence="11">Leaf</tissue>
    </source>
</reference>
<comment type="caution">
    <text evidence="11">The sequence shown here is derived from an EMBL/GenBank/DDBJ whole genome shotgun (WGS) entry which is preliminary data.</text>
</comment>
<evidence type="ECO:0000256" key="4">
    <source>
        <dbReference type="ARBA" id="ARBA00022723"/>
    </source>
</evidence>
<evidence type="ECO:0000256" key="9">
    <source>
        <dbReference type="RuleBase" id="RU000461"/>
    </source>
</evidence>
<keyword evidence="7 9" id="KW-0503">Monooxygenase</keyword>
<gene>
    <name evidence="11" type="ORF">J1N35_008973</name>
</gene>
<comment type="similarity">
    <text evidence="2 9">Belongs to the cytochrome P450 family.</text>
</comment>
<dbReference type="SUPFAM" id="SSF48264">
    <property type="entry name" value="Cytochrome P450"/>
    <property type="match status" value="1"/>
</dbReference>
<keyword evidence="6 8" id="KW-0408">Iron</keyword>
<comment type="cofactor">
    <cofactor evidence="1 8">
        <name>heme</name>
        <dbReference type="ChEBI" id="CHEBI:30413"/>
    </cofactor>
</comment>